<evidence type="ECO:0000259" key="1">
    <source>
        <dbReference type="PROSITE" id="PS50151"/>
    </source>
</evidence>
<dbReference type="Pfam" id="PF02151">
    <property type="entry name" value="UVR"/>
    <property type="match status" value="1"/>
</dbReference>
<evidence type="ECO:0000313" key="3">
    <source>
        <dbReference type="Proteomes" id="UP001055712"/>
    </source>
</evidence>
<dbReference type="OrthoDB" id="2335338at2759"/>
<dbReference type="InterPro" id="IPR037401">
    <property type="entry name" value="SnoaL-like"/>
</dbReference>
<dbReference type="PROSITE" id="PS50151">
    <property type="entry name" value="UVR"/>
    <property type="match status" value="1"/>
</dbReference>
<reference evidence="2" key="1">
    <citation type="journal article" date="2019" name="Plant J.">
        <title>Chlorella vulgaris genome assembly and annotation reveals the molecular basis for metabolic acclimation to high light conditions.</title>
        <authorList>
            <person name="Cecchin M."/>
            <person name="Marcolungo L."/>
            <person name="Rossato M."/>
            <person name="Girolomoni L."/>
            <person name="Cosentino E."/>
            <person name="Cuine S."/>
            <person name="Li-Beisson Y."/>
            <person name="Delledonne M."/>
            <person name="Ballottari M."/>
        </authorList>
    </citation>
    <scope>NUCLEOTIDE SEQUENCE</scope>
    <source>
        <strain evidence="2">211/11P</strain>
    </source>
</reference>
<dbReference type="PANTHER" id="PTHR34957">
    <property type="entry name" value="NUCLEAR TRANSPORT FACTOR 2 (NTF2) FAMILY PROTEIN"/>
    <property type="match status" value="1"/>
</dbReference>
<dbReference type="SUPFAM" id="SSF54427">
    <property type="entry name" value="NTF2-like"/>
    <property type="match status" value="1"/>
</dbReference>
<organism evidence="2 3">
    <name type="scientific">Chlorella vulgaris</name>
    <name type="common">Green alga</name>
    <dbReference type="NCBI Taxonomy" id="3077"/>
    <lineage>
        <taxon>Eukaryota</taxon>
        <taxon>Viridiplantae</taxon>
        <taxon>Chlorophyta</taxon>
        <taxon>core chlorophytes</taxon>
        <taxon>Trebouxiophyceae</taxon>
        <taxon>Chlorellales</taxon>
        <taxon>Chlorellaceae</taxon>
        <taxon>Chlorella clade</taxon>
        <taxon>Chlorella</taxon>
    </lineage>
</organism>
<evidence type="ECO:0000313" key="2">
    <source>
        <dbReference type="EMBL" id="KAI3433936.1"/>
    </source>
</evidence>
<comment type="caution">
    <text evidence="2">The sequence shown here is derived from an EMBL/GenBank/DDBJ whole genome shotgun (WGS) entry which is preliminary data.</text>
</comment>
<dbReference type="Pfam" id="PF13474">
    <property type="entry name" value="SnoaL_3"/>
    <property type="match status" value="1"/>
</dbReference>
<dbReference type="EMBL" id="SIDB01000004">
    <property type="protein sequence ID" value="KAI3433936.1"/>
    <property type="molecule type" value="Genomic_DNA"/>
</dbReference>
<dbReference type="PANTHER" id="PTHR34957:SF1">
    <property type="entry name" value="NUCLEAR TRANSPORT FACTOR 2 (NTF2) FAMILY PROTEIN"/>
    <property type="match status" value="1"/>
</dbReference>
<dbReference type="InterPro" id="IPR001943">
    <property type="entry name" value="UVR_dom"/>
</dbReference>
<dbReference type="InterPro" id="IPR032710">
    <property type="entry name" value="NTF2-like_dom_sf"/>
</dbReference>
<gene>
    <name evidence="2" type="ORF">D9Q98_003738</name>
</gene>
<dbReference type="Proteomes" id="UP001055712">
    <property type="component" value="Unassembled WGS sequence"/>
</dbReference>
<name>A0A9D4YZB7_CHLVU</name>
<keyword evidence="3" id="KW-1185">Reference proteome</keyword>
<accession>A0A9D4YZB7</accession>
<reference evidence="2" key="2">
    <citation type="submission" date="2020-11" db="EMBL/GenBank/DDBJ databases">
        <authorList>
            <person name="Cecchin M."/>
            <person name="Marcolungo L."/>
            <person name="Rossato M."/>
            <person name="Girolomoni L."/>
            <person name="Cosentino E."/>
            <person name="Cuine S."/>
            <person name="Li-Beisson Y."/>
            <person name="Delledonne M."/>
            <person name="Ballottari M."/>
        </authorList>
    </citation>
    <scope>NUCLEOTIDE SEQUENCE</scope>
    <source>
        <strain evidence="2">211/11P</strain>
        <tissue evidence="2">Whole cell</tissue>
    </source>
</reference>
<feature type="domain" description="UVR" evidence="1">
    <location>
        <begin position="66"/>
        <end position="101"/>
    </location>
</feature>
<dbReference type="Gene3D" id="3.10.450.50">
    <property type="match status" value="1"/>
</dbReference>
<dbReference type="AlphaFoldDB" id="A0A9D4YZB7"/>
<proteinExistence type="predicted"/>
<sequence length="225" mass="24829">MPLLGYPARKCAALRETHGTRIQQQQAATISPVPSAAWSCGGTLPRHRSCRCRSGLDADKVMYSDEVPLAKLQQQLDQAIDDEDYEAAAVLRDALQRRRFDSRLAVEEANQRFYTAFQSGSLAKMSEVWGKGEHVQCIHPLCACIAGRTAVMEGWKAILGSSRMKIEIEDVRIFASDTQAFVTCLEITESGESRGRIAATNVFEKQGGAWKLVHHHGSPVPPNSF</sequence>
<protein>
    <recommendedName>
        <fullName evidence="1">UVR domain-containing protein</fullName>
    </recommendedName>
</protein>